<gene>
    <name evidence="4" type="ORF">EV196_104282</name>
</gene>
<proteinExistence type="predicted"/>
<dbReference type="Proteomes" id="UP000295455">
    <property type="component" value="Unassembled WGS sequence"/>
</dbReference>
<dbReference type="AlphaFoldDB" id="A0A4R1RJC7"/>
<dbReference type="InterPro" id="IPR026444">
    <property type="entry name" value="Secre_tail"/>
</dbReference>
<evidence type="ECO:0000256" key="1">
    <source>
        <dbReference type="ARBA" id="ARBA00022729"/>
    </source>
</evidence>
<dbReference type="Pfam" id="PF18962">
    <property type="entry name" value="Por_Secre_tail"/>
    <property type="match status" value="1"/>
</dbReference>
<dbReference type="NCBIfam" id="TIGR04183">
    <property type="entry name" value="Por_Secre_tail"/>
    <property type="match status" value="1"/>
</dbReference>
<evidence type="ECO:0000313" key="4">
    <source>
        <dbReference type="EMBL" id="TCL66251.1"/>
    </source>
</evidence>
<sequence length="769" mass="83080">MKKKLPQIKLHKNMFSFKSIFFILSLLFASASYSQVDVTVSSLAELKSHLADSNINLTMTPGVYRVTSAVGATTVTYGSNDRKVLFYFEGNNNTFDFTDVTFIVETAVFRAFGNFDVYEFNIVGNNNVLKNLTLVDEGDSVPRDSAINYVIDGKENRLEGFHSTIRGSFPYGYGDAFGKGGGPVIKHYKHSACLVRGRDNQVINSTFIHRSYGHCIFFQAAERPYVDGCYVEGEMRSTDDMLAEAGTGSPADLVNFDTVWGYKLPAGFMMSLGEAGIRAYNGGNTVIDGVAYARETSDPTVKNCTVKYMRTAYGLHQASGTETIENCISIGSESAFDGGIVKNCTADISYGPAFNVSENNLDMEVKIIQTLSTTYNGEGRIASIAGKNSTYKITSDGSIIDPSLKIQIGGGLNSIRHQPGSNLEYQITYTASDNYVSNETSSDLVLEARSSNISGVSCGTIFDDGSNNSVVAVSNCDFSNVGLKVGDTFTTGEISYEVISVNPNEVTVTGSTLVALNIPATAVDPIYSEIYTVTKIRSVAFLNNKIITSLVTPSTLTEIGAPVGNDGTFRGTTNLKSADFSASTSLIALPNVLFRGSAIQSVILPSSLTTYGLNCFRECFSLTSVEVQNSTPVDIGILGNNVFNDVTLSGVTLTVPATTKTAYQSAAVWQNFAPINEASALSTKEIEQELGFSMYPNPVKDELHVSLNKADLNDKAVITLYNLTGQVVKKANFKNSTETVLELSDLSSGLYILRYSDQNKTITKKVIKE</sequence>
<feature type="domain" description="Secretion system C-terminal sorting" evidence="3">
    <location>
        <begin position="694"/>
        <end position="767"/>
    </location>
</feature>
<keyword evidence="5" id="KW-1185">Reference proteome</keyword>
<feature type="chain" id="PRO_5020604380" evidence="2">
    <location>
        <begin position="35"/>
        <end position="769"/>
    </location>
</feature>
<name>A0A4R1RJC7_9FLAO</name>
<dbReference type="InterPro" id="IPR032675">
    <property type="entry name" value="LRR_dom_sf"/>
</dbReference>
<reference evidence="4 5" key="1">
    <citation type="submission" date="2019-03" db="EMBL/GenBank/DDBJ databases">
        <title>Genomic Encyclopedia of Type Strains, Phase IV (KMG-IV): sequencing the most valuable type-strain genomes for metagenomic binning, comparative biology and taxonomic classification.</title>
        <authorList>
            <person name="Goeker M."/>
        </authorList>
    </citation>
    <scope>NUCLEOTIDE SEQUENCE [LARGE SCALE GENOMIC DNA]</scope>
    <source>
        <strain evidence="4 5">DSM 18792</strain>
    </source>
</reference>
<protein>
    <submittedName>
        <fullName evidence="4">Putative secreted protein (Por secretion system target)</fullName>
    </submittedName>
</protein>
<dbReference type="EMBL" id="SLUP01000004">
    <property type="protein sequence ID" value="TCL66251.1"/>
    <property type="molecule type" value="Genomic_DNA"/>
</dbReference>
<keyword evidence="1 2" id="KW-0732">Signal</keyword>
<dbReference type="Pfam" id="PF13306">
    <property type="entry name" value="LRR_5"/>
    <property type="match status" value="1"/>
</dbReference>
<comment type="caution">
    <text evidence="4">The sequence shown here is derived from an EMBL/GenBank/DDBJ whole genome shotgun (WGS) entry which is preliminary data.</text>
</comment>
<dbReference type="RefSeq" id="WP_132217724.1">
    <property type="nucleotide sequence ID" value="NZ_OX156936.1"/>
</dbReference>
<evidence type="ECO:0000256" key="2">
    <source>
        <dbReference type="SAM" id="SignalP"/>
    </source>
</evidence>
<feature type="signal peptide" evidence="2">
    <location>
        <begin position="1"/>
        <end position="34"/>
    </location>
</feature>
<dbReference type="OrthoDB" id="1110367at2"/>
<dbReference type="Gene3D" id="3.80.10.10">
    <property type="entry name" value="Ribonuclease Inhibitor"/>
    <property type="match status" value="2"/>
</dbReference>
<accession>A0A4R1RJC7</accession>
<dbReference type="InterPro" id="IPR026906">
    <property type="entry name" value="LRR_5"/>
</dbReference>
<evidence type="ECO:0000313" key="5">
    <source>
        <dbReference type="Proteomes" id="UP000295455"/>
    </source>
</evidence>
<organism evidence="4 5">
    <name type="scientific">Mariniflexile fucanivorans</name>
    <dbReference type="NCBI Taxonomy" id="264023"/>
    <lineage>
        <taxon>Bacteria</taxon>
        <taxon>Pseudomonadati</taxon>
        <taxon>Bacteroidota</taxon>
        <taxon>Flavobacteriia</taxon>
        <taxon>Flavobacteriales</taxon>
        <taxon>Flavobacteriaceae</taxon>
        <taxon>Mariniflexile</taxon>
    </lineage>
</organism>
<evidence type="ECO:0000259" key="3">
    <source>
        <dbReference type="Pfam" id="PF18962"/>
    </source>
</evidence>